<feature type="non-terminal residue" evidence="4">
    <location>
        <position position="320"/>
    </location>
</feature>
<dbReference type="PANTHER" id="PTHR47447:SF17">
    <property type="entry name" value="OS12G0638900 PROTEIN"/>
    <property type="match status" value="1"/>
</dbReference>
<gene>
    <name evidence="4" type="ORF">PCOR1329_LOCUS79912</name>
</gene>
<keyword evidence="1" id="KW-0677">Repeat</keyword>
<keyword evidence="5" id="KW-1185">Reference proteome</keyword>
<organism evidence="4 5">
    <name type="scientific">Prorocentrum cordatum</name>
    <dbReference type="NCBI Taxonomy" id="2364126"/>
    <lineage>
        <taxon>Eukaryota</taxon>
        <taxon>Sar</taxon>
        <taxon>Alveolata</taxon>
        <taxon>Dinophyceae</taxon>
        <taxon>Prorocentrales</taxon>
        <taxon>Prorocentraceae</taxon>
        <taxon>Prorocentrum</taxon>
    </lineage>
</organism>
<dbReference type="EMBL" id="CAUYUJ010021274">
    <property type="protein sequence ID" value="CAK0903662.1"/>
    <property type="molecule type" value="Genomic_DNA"/>
</dbReference>
<evidence type="ECO:0000256" key="2">
    <source>
        <dbReference type="PROSITE-ProRule" id="PRU00708"/>
    </source>
</evidence>
<dbReference type="PROSITE" id="PS51375">
    <property type="entry name" value="PPR"/>
    <property type="match status" value="1"/>
</dbReference>
<feature type="repeat" description="PPR" evidence="2">
    <location>
        <begin position="79"/>
        <end position="113"/>
    </location>
</feature>
<dbReference type="InterPro" id="IPR002885">
    <property type="entry name" value="PPR_rpt"/>
</dbReference>
<dbReference type="PANTHER" id="PTHR47447">
    <property type="entry name" value="OS03G0856100 PROTEIN"/>
    <property type="match status" value="1"/>
</dbReference>
<comment type="caution">
    <text evidence="4">The sequence shown here is derived from an EMBL/GenBank/DDBJ whole genome shotgun (WGS) entry which is preliminary data.</text>
</comment>
<name>A0ABN9XZ35_9DINO</name>
<proteinExistence type="predicted"/>
<evidence type="ECO:0000256" key="3">
    <source>
        <dbReference type="SAM" id="MobiDB-lite"/>
    </source>
</evidence>
<evidence type="ECO:0008006" key="6">
    <source>
        <dbReference type="Google" id="ProtNLM"/>
    </source>
</evidence>
<dbReference type="Gene3D" id="1.25.40.10">
    <property type="entry name" value="Tetratricopeptide repeat domain"/>
    <property type="match status" value="1"/>
</dbReference>
<dbReference type="Pfam" id="PF01535">
    <property type="entry name" value="PPR"/>
    <property type="match status" value="2"/>
</dbReference>
<evidence type="ECO:0000313" key="5">
    <source>
        <dbReference type="Proteomes" id="UP001189429"/>
    </source>
</evidence>
<reference evidence="4" key="1">
    <citation type="submission" date="2023-10" db="EMBL/GenBank/DDBJ databases">
        <authorList>
            <person name="Chen Y."/>
            <person name="Shah S."/>
            <person name="Dougan E. K."/>
            <person name="Thang M."/>
            <person name="Chan C."/>
        </authorList>
    </citation>
    <scope>NUCLEOTIDE SEQUENCE [LARGE SCALE GENOMIC DNA]</scope>
</reference>
<accession>A0ABN9XZ35</accession>
<evidence type="ECO:0000313" key="4">
    <source>
        <dbReference type="EMBL" id="CAK0903662.1"/>
    </source>
</evidence>
<sequence>MALCGVEADAATYGAAIGACEKGQQWERAVLLLVGMDRSAHRPNAISFQSTISACENGDQWEQALCLFARMRQRHLPTDVITFNAAISAFEKGRQWEAALLLLATLRRDRQLPDAVTLATAAGACERARHWRQMLALLLQARSLDPAPPAEQAASLSQLALRALAACERQQQWQCLAALRRRVAVAWLDHRGELAERGEPRRDVSTSATCTAILAKTEHYRDFVNYHLHGKKNWCHYYDKPHAANNIGTKVHYDKEFNNRYQDSTATASEHPGRALLHAAGLAAIALAAVAAGAEDAVPPGPPLGLAGPPPGLAVPAAPE</sequence>
<protein>
    <recommendedName>
        <fullName evidence="6">Pentatricopeptide repeat-containing protein, chloroplastic</fullName>
    </recommendedName>
</protein>
<feature type="compositionally biased region" description="Pro residues" evidence="3">
    <location>
        <begin position="299"/>
        <end position="320"/>
    </location>
</feature>
<feature type="region of interest" description="Disordered" evidence="3">
    <location>
        <begin position="298"/>
        <end position="320"/>
    </location>
</feature>
<evidence type="ECO:0000256" key="1">
    <source>
        <dbReference type="ARBA" id="ARBA00022737"/>
    </source>
</evidence>
<dbReference type="Proteomes" id="UP001189429">
    <property type="component" value="Unassembled WGS sequence"/>
</dbReference>
<dbReference type="InterPro" id="IPR011990">
    <property type="entry name" value="TPR-like_helical_dom_sf"/>
</dbReference>